<keyword evidence="4" id="KW-1185">Reference proteome</keyword>
<evidence type="ECO:0000256" key="1">
    <source>
        <dbReference type="SAM" id="Phobius"/>
    </source>
</evidence>
<feature type="chain" id="PRO_5014090098" evidence="2">
    <location>
        <begin position="20"/>
        <end position="308"/>
    </location>
</feature>
<evidence type="ECO:0000313" key="3">
    <source>
        <dbReference type="Ensembl" id="ENSCINP00000022375.2"/>
    </source>
</evidence>
<dbReference type="KEGG" id="cin:100186433"/>
<evidence type="ECO:0000256" key="2">
    <source>
        <dbReference type="SAM" id="SignalP"/>
    </source>
</evidence>
<dbReference type="Ensembl" id="ENSCINT00000022621.2">
    <property type="protein sequence ID" value="ENSCINP00000022375.2"/>
    <property type="gene ID" value="ENSCING00000011794.2"/>
</dbReference>
<feature type="signal peptide" evidence="2">
    <location>
        <begin position="1"/>
        <end position="19"/>
    </location>
</feature>
<reference evidence="4" key="1">
    <citation type="journal article" date="2002" name="Science">
        <title>The draft genome of Ciona intestinalis: insights into chordate and vertebrate origins.</title>
        <authorList>
            <person name="Dehal P."/>
            <person name="Satou Y."/>
            <person name="Campbell R.K."/>
            <person name="Chapman J."/>
            <person name="Degnan B."/>
            <person name="De Tomaso A."/>
            <person name="Davidson B."/>
            <person name="Di Gregorio A."/>
            <person name="Gelpke M."/>
            <person name="Goodstein D.M."/>
            <person name="Harafuji N."/>
            <person name="Hastings K.E."/>
            <person name="Ho I."/>
            <person name="Hotta K."/>
            <person name="Huang W."/>
            <person name="Kawashima T."/>
            <person name="Lemaire P."/>
            <person name="Martinez D."/>
            <person name="Meinertzhagen I.A."/>
            <person name="Necula S."/>
            <person name="Nonaka M."/>
            <person name="Putnam N."/>
            <person name="Rash S."/>
            <person name="Saiga H."/>
            <person name="Satake M."/>
            <person name="Terry A."/>
            <person name="Yamada L."/>
            <person name="Wang H.G."/>
            <person name="Awazu S."/>
            <person name="Azumi K."/>
            <person name="Boore J."/>
            <person name="Branno M."/>
            <person name="Chin-Bow S."/>
            <person name="DeSantis R."/>
            <person name="Doyle S."/>
            <person name="Francino P."/>
            <person name="Keys D.N."/>
            <person name="Haga S."/>
            <person name="Hayashi H."/>
            <person name="Hino K."/>
            <person name="Imai K.S."/>
            <person name="Inaba K."/>
            <person name="Kano S."/>
            <person name="Kobayashi K."/>
            <person name="Kobayashi M."/>
            <person name="Lee B.I."/>
            <person name="Makabe K.W."/>
            <person name="Manohar C."/>
            <person name="Matassi G."/>
            <person name="Medina M."/>
            <person name="Mochizuki Y."/>
            <person name="Mount S."/>
            <person name="Morishita T."/>
            <person name="Miura S."/>
            <person name="Nakayama A."/>
            <person name="Nishizaka S."/>
            <person name="Nomoto H."/>
            <person name="Ohta F."/>
            <person name="Oishi K."/>
            <person name="Rigoutsos I."/>
            <person name="Sano M."/>
            <person name="Sasaki A."/>
            <person name="Sasakura Y."/>
            <person name="Shoguchi E."/>
            <person name="Shin-i T."/>
            <person name="Spagnuolo A."/>
            <person name="Stainier D."/>
            <person name="Suzuki M.M."/>
            <person name="Tassy O."/>
            <person name="Takatori N."/>
            <person name="Tokuoka M."/>
            <person name="Yagi K."/>
            <person name="Yoshizaki F."/>
            <person name="Wada S."/>
            <person name="Zhang C."/>
            <person name="Hyatt P.D."/>
            <person name="Larimer F."/>
            <person name="Detter C."/>
            <person name="Doggett N."/>
            <person name="Glavina T."/>
            <person name="Hawkins T."/>
            <person name="Richardson P."/>
            <person name="Lucas S."/>
            <person name="Kohara Y."/>
            <person name="Levine M."/>
            <person name="Satoh N."/>
            <person name="Rokhsar D.S."/>
        </authorList>
    </citation>
    <scope>NUCLEOTIDE SEQUENCE [LARGE SCALE GENOMIC DNA]</scope>
</reference>
<accession>A0A1W2WKV5</accession>
<gene>
    <name evidence="3" type="primary">LOC100186433</name>
</gene>
<keyword evidence="1" id="KW-1133">Transmembrane helix</keyword>
<name>F6SLX6_CIOIN</name>
<proteinExistence type="predicted"/>
<dbReference type="HOGENOM" id="CLU_903023_0_0_1"/>
<dbReference type="Proteomes" id="UP000008144">
    <property type="component" value="Chromosome 3"/>
</dbReference>
<sequence>MEALSLILLGLIWVRDVMARTCPVRDVYETQDVVEVNGYNWGTCEWKFHLNKDQALVINITQVKQVFSFGDRYIELPNGTQINSEKSCLVFKHEFAPTTCSFNVPYCYKSHTNWTGLIPVLKSRRLDFTASYQIINCTYTERSTPSPSMVTSLTTGSTLNAMQSSSSNAGVIAGATIGGLLFIVLVIVGVCFIYRHKVNDTPNTPIYEDPGHVYACATDAYTLAGDAYNPACDVTQRADWLREDEGHYGTVDNCLYNESEVKVTVQNQLYHSEGPIASPTTEKQSSNYLQPIATKQPAYLDLENYSKA</sequence>
<evidence type="ECO:0000313" key="4">
    <source>
        <dbReference type="Proteomes" id="UP000008144"/>
    </source>
</evidence>
<dbReference type="InParanoid" id="F6SLX6"/>
<protein>
    <submittedName>
        <fullName evidence="3">Uncharacterized LOC100186433</fullName>
    </submittedName>
</protein>
<reference evidence="3" key="2">
    <citation type="journal article" date="2008" name="Genome Biol.">
        <title>Improved genome assembly and evidence-based global gene model set for the chordate Ciona intestinalis: new insight into intron and operon populations.</title>
        <authorList>
            <person name="Satou Y."/>
            <person name="Mineta K."/>
            <person name="Ogasawara M."/>
            <person name="Sasakura Y."/>
            <person name="Shoguchi E."/>
            <person name="Ueno K."/>
            <person name="Yamada L."/>
            <person name="Matsumoto J."/>
            <person name="Wasserscheid J."/>
            <person name="Dewar K."/>
            <person name="Wiley G.B."/>
            <person name="Macmil S.L."/>
            <person name="Roe B.A."/>
            <person name="Zeller R.W."/>
            <person name="Hastings K.E."/>
            <person name="Lemaire P."/>
            <person name="Lindquist E."/>
            <person name="Endo T."/>
            <person name="Hotta K."/>
            <person name="Inaba K."/>
        </authorList>
    </citation>
    <scope>NUCLEOTIDE SEQUENCE [LARGE SCALE GENOMIC DNA]</scope>
    <source>
        <strain evidence="3">wild type</strain>
    </source>
</reference>
<keyword evidence="1" id="KW-0472">Membrane</keyword>
<dbReference type="RefSeq" id="XP_002130816.1">
    <property type="nucleotide sequence ID" value="XM_002130780.3"/>
</dbReference>
<accession>F6SLX6</accession>
<keyword evidence="1" id="KW-0812">Transmembrane</keyword>
<reference evidence="3" key="3">
    <citation type="submission" date="2025-08" db="UniProtKB">
        <authorList>
            <consortium name="Ensembl"/>
        </authorList>
    </citation>
    <scope>IDENTIFICATION</scope>
</reference>
<dbReference type="AlphaFoldDB" id="F6SLX6"/>
<reference evidence="3" key="4">
    <citation type="submission" date="2025-09" db="UniProtKB">
        <authorList>
            <consortium name="Ensembl"/>
        </authorList>
    </citation>
    <scope>IDENTIFICATION</scope>
</reference>
<feature type="transmembrane region" description="Helical" evidence="1">
    <location>
        <begin position="171"/>
        <end position="194"/>
    </location>
</feature>
<dbReference type="GeneID" id="100186433"/>
<keyword evidence="2" id="KW-0732">Signal</keyword>
<organism evidence="3 4">
    <name type="scientific">Ciona intestinalis</name>
    <name type="common">Transparent sea squirt</name>
    <name type="synonym">Ascidia intestinalis</name>
    <dbReference type="NCBI Taxonomy" id="7719"/>
    <lineage>
        <taxon>Eukaryota</taxon>
        <taxon>Metazoa</taxon>
        <taxon>Chordata</taxon>
        <taxon>Tunicata</taxon>
        <taxon>Ascidiacea</taxon>
        <taxon>Phlebobranchia</taxon>
        <taxon>Cionidae</taxon>
        <taxon>Ciona</taxon>
    </lineage>
</organism>
<dbReference type="EMBL" id="EAAA01001611">
    <property type="status" value="NOT_ANNOTATED_CDS"/>
    <property type="molecule type" value="Genomic_DNA"/>
</dbReference>